<feature type="compositionally biased region" description="Basic and acidic residues" evidence="1">
    <location>
        <begin position="24"/>
        <end position="35"/>
    </location>
</feature>
<evidence type="ECO:0000313" key="3">
    <source>
        <dbReference type="Proteomes" id="UP000004956"/>
    </source>
</evidence>
<sequence length="50" mass="5164">MGKASVGLGVGGPGRTCAAPPTGDARKCSKFDRRRSSGRPTTFLRNASAR</sequence>
<dbReference type="HOGENOM" id="CLU_3123507_0_0_4"/>
<evidence type="ECO:0000256" key="1">
    <source>
        <dbReference type="SAM" id="MobiDB-lite"/>
    </source>
</evidence>
<reference evidence="2 3" key="1">
    <citation type="submission" date="2011-11" db="EMBL/GenBank/DDBJ databases">
        <authorList>
            <person name="Weinstock G."/>
            <person name="Sodergren E."/>
            <person name="Clifton S."/>
            <person name="Fulton L."/>
            <person name="Fulton B."/>
            <person name="Courtney L."/>
            <person name="Fronick C."/>
            <person name="Harrison M."/>
            <person name="Strong C."/>
            <person name="Farmer C."/>
            <person name="Delahaunty K."/>
            <person name="Markovic C."/>
            <person name="Hall O."/>
            <person name="Minx P."/>
            <person name="Tomlinson C."/>
            <person name="Mitreva M."/>
            <person name="Hou S."/>
            <person name="Chen J."/>
            <person name="Wollam A."/>
            <person name="Pepin K.H."/>
            <person name="Johnson M."/>
            <person name="Bhonagiri V."/>
            <person name="Zhang X."/>
            <person name="Suruliraj S."/>
            <person name="Warren W."/>
            <person name="Chinwalla A."/>
            <person name="Mardis E.R."/>
            <person name="Wilson R.K."/>
        </authorList>
    </citation>
    <scope>NUCLEOTIDE SEQUENCE [LARGE SCALE GENOMIC DNA]</scope>
    <source>
        <strain evidence="2 3">YIT 11816</strain>
    </source>
</reference>
<feature type="compositionally biased region" description="Polar residues" evidence="1">
    <location>
        <begin position="38"/>
        <end position="50"/>
    </location>
</feature>
<protein>
    <submittedName>
        <fullName evidence="2">Uncharacterized protein</fullName>
    </submittedName>
</protein>
<dbReference type="Proteomes" id="UP000004956">
    <property type="component" value="Unassembled WGS sequence"/>
</dbReference>
<gene>
    <name evidence="2" type="ORF">HMPREF9440_00945</name>
</gene>
<dbReference type="AlphaFoldDB" id="H3KDY2"/>
<proteinExistence type="predicted"/>
<dbReference type="STRING" id="762967.HMPREF9440_00945"/>
<name>H3KDY2_9BURK</name>
<comment type="caution">
    <text evidence="2">The sequence shown here is derived from an EMBL/GenBank/DDBJ whole genome shotgun (WGS) entry which is preliminary data.</text>
</comment>
<dbReference type="EMBL" id="AFBQ01000126">
    <property type="protein sequence ID" value="EHY31696.1"/>
    <property type="molecule type" value="Genomic_DNA"/>
</dbReference>
<organism evidence="2 3">
    <name type="scientific">Sutterella parvirubra YIT 11816</name>
    <dbReference type="NCBI Taxonomy" id="762967"/>
    <lineage>
        <taxon>Bacteria</taxon>
        <taxon>Pseudomonadati</taxon>
        <taxon>Pseudomonadota</taxon>
        <taxon>Betaproteobacteria</taxon>
        <taxon>Burkholderiales</taxon>
        <taxon>Sutterellaceae</taxon>
        <taxon>Sutterella</taxon>
    </lineage>
</organism>
<feature type="region of interest" description="Disordered" evidence="1">
    <location>
        <begin position="1"/>
        <end position="50"/>
    </location>
</feature>
<keyword evidence="3" id="KW-1185">Reference proteome</keyword>
<accession>H3KDY2</accession>
<evidence type="ECO:0000313" key="2">
    <source>
        <dbReference type="EMBL" id="EHY31696.1"/>
    </source>
</evidence>